<feature type="repeat" description="WD" evidence="18">
    <location>
        <begin position="460"/>
        <end position="502"/>
    </location>
</feature>
<keyword evidence="14" id="KW-0653">Protein transport</keyword>
<feature type="compositionally biased region" description="Pro residues" evidence="19">
    <location>
        <begin position="1414"/>
        <end position="1459"/>
    </location>
</feature>
<comment type="caution">
    <text evidence="20">The sequence shown here is derived from an EMBL/GenBank/DDBJ whole genome shotgun (WGS) entry which is preliminary data.</text>
</comment>
<dbReference type="CDD" id="cd17871">
    <property type="entry name" value="GPN2"/>
    <property type="match status" value="1"/>
</dbReference>
<evidence type="ECO:0000256" key="10">
    <source>
        <dbReference type="ARBA" id="ARBA00022741"/>
    </source>
</evidence>
<dbReference type="Gene3D" id="1.20.940.10">
    <property type="entry name" value="Functional domain of the splicing factor Prp18"/>
    <property type="match status" value="1"/>
</dbReference>
<dbReference type="GO" id="GO:0030127">
    <property type="term" value="C:COPII vesicle coat"/>
    <property type="evidence" value="ECO:0007669"/>
    <property type="project" value="TreeGrafter"/>
</dbReference>
<evidence type="ECO:0000256" key="13">
    <source>
        <dbReference type="ARBA" id="ARBA00022892"/>
    </source>
</evidence>
<feature type="compositionally biased region" description="Polar residues" evidence="19">
    <location>
        <begin position="1274"/>
        <end position="1296"/>
    </location>
</feature>
<feature type="compositionally biased region" description="Polar residues" evidence="19">
    <location>
        <begin position="1254"/>
        <end position="1265"/>
    </location>
</feature>
<dbReference type="Gene3D" id="3.40.50.300">
    <property type="entry name" value="P-loop containing nucleotide triphosphate hydrolases"/>
    <property type="match status" value="1"/>
</dbReference>
<keyword evidence="8 18" id="KW-0853">WD repeat</keyword>
<gene>
    <name evidence="20" type="ORF">D9615_006206</name>
</gene>
<feature type="compositionally biased region" description="Basic and acidic residues" evidence="19">
    <location>
        <begin position="1485"/>
        <end position="1495"/>
    </location>
</feature>
<keyword evidence="15" id="KW-0342">GTP-binding</keyword>
<accession>A0A8H5HB81</accession>
<evidence type="ECO:0000256" key="1">
    <source>
        <dbReference type="ARBA" id="ARBA00004240"/>
    </source>
</evidence>
<dbReference type="GO" id="GO:0090110">
    <property type="term" value="P:COPII-coated vesicle cargo loading"/>
    <property type="evidence" value="ECO:0007669"/>
    <property type="project" value="TreeGrafter"/>
</dbReference>
<proteinExistence type="inferred from homology"/>
<dbReference type="SUPFAM" id="SSF50978">
    <property type="entry name" value="WD40 repeat-like"/>
    <property type="match status" value="1"/>
</dbReference>
<feature type="region of interest" description="Disordered" evidence="19">
    <location>
        <begin position="711"/>
        <end position="776"/>
    </location>
</feature>
<feature type="region of interest" description="Disordered" evidence="19">
    <location>
        <begin position="1115"/>
        <end position="1135"/>
    </location>
</feature>
<comment type="similarity">
    <text evidence="4">Belongs to the WD repeat SEC31 family.</text>
</comment>
<dbReference type="InterPro" id="IPR001680">
    <property type="entry name" value="WD40_rpt"/>
</dbReference>
<evidence type="ECO:0000256" key="15">
    <source>
        <dbReference type="ARBA" id="ARBA00023134"/>
    </source>
</evidence>
<dbReference type="InterPro" id="IPR027417">
    <property type="entry name" value="P-loop_NTPase"/>
</dbReference>
<dbReference type="GO" id="GO:0005198">
    <property type="term" value="F:structural molecule activity"/>
    <property type="evidence" value="ECO:0007669"/>
    <property type="project" value="TreeGrafter"/>
</dbReference>
<feature type="repeat" description="WD" evidence="18">
    <location>
        <begin position="302"/>
        <end position="344"/>
    </location>
</feature>
<dbReference type="InterPro" id="IPR004130">
    <property type="entry name" value="Gpn"/>
</dbReference>
<evidence type="ECO:0000256" key="9">
    <source>
        <dbReference type="ARBA" id="ARBA00022737"/>
    </source>
</evidence>
<dbReference type="PROSITE" id="PS50294">
    <property type="entry name" value="WD_REPEATS_REGION"/>
    <property type="match status" value="1"/>
</dbReference>
<dbReference type="Pfam" id="PF03029">
    <property type="entry name" value="ATP_bind_1"/>
    <property type="match status" value="1"/>
</dbReference>
<evidence type="ECO:0000256" key="17">
    <source>
        <dbReference type="ARBA" id="ARBA00080015"/>
    </source>
</evidence>
<evidence type="ECO:0000256" key="6">
    <source>
        <dbReference type="ARBA" id="ARBA00021236"/>
    </source>
</evidence>
<dbReference type="SMART" id="SM00320">
    <property type="entry name" value="WD40"/>
    <property type="match status" value="5"/>
</dbReference>
<feature type="compositionally biased region" description="Polar residues" evidence="19">
    <location>
        <begin position="1383"/>
        <end position="1394"/>
    </location>
</feature>
<dbReference type="InterPro" id="IPR030231">
    <property type="entry name" value="Gpn2"/>
</dbReference>
<dbReference type="PANTHER" id="PTHR13923:SF11">
    <property type="entry name" value="SECRETORY 31, ISOFORM D"/>
    <property type="match status" value="1"/>
</dbReference>
<keyword evidence="9" id="KW-0677">Repeat</keyword>
<evidence type="ECO:0000256" key="8">
    <source>
        <dbReference type="ARBA" id="ARBA00022574"/>
    </source>
</evidence>
<dbReference type="Gene3D" id="2.130.10.10">
    <property type="entry name" value="YVTN repeat-like/Quinoprotein amine dehydrogenase"/>
    <property type="match status" value="1"/>
</dbReference>
<evidence type="ECO:0000256" key="2">
    <source>
        <dbReference type="ARBA" id="ARBA00004299"/>
    </source>
</evidence>
<dbReference type="GO" id="GO:0007029">
    <property type="term" value="P:endoplasmic reticulum organization"/>
    <property type="evidence" value="ECO:0007669"/>
    <property type="project" value="TreeGrafter"/>
</dbReference>
<feature type="compositionally biased region" description="Pro residues" evidence="19">
    <location>
        <begin position="1356"/>
        <end position="1379"/>
    </location>
</feature>
<dbReference type="EMBL" id="JAACJP010000014">
    <property type="protein sequence ID" value="KAF5380088.1"/>
    <property type="molecule type" value="Genomic_DNA"/>
</dbReference>
<dbReference type="InterPro" id="IPR015943">
    <property type="entry name" value="WD40/YVTN_repeat-like_dom_sf"/>
</dbReference>
<dbReference type="SUPFAM" id="SSF52540">
    <property type="entry name" value="P-loop containing nucleoside triphosphate hydrolases"/>
    <property type="match status" value="1"/>
</dbReference>
<dbReference type="Proteomes" id="UP000565441">
    <property type="component" value="Unassembled WGS sequence"/>
</dbReference>
<evidence type="ECO:0000256" key="18">
    <source>
        <dbReference type="PROSITE-ProRule" id="PRU00221"/>
    </source>
</evidence>
<reference evidence="20 21" key="1">
    <citation type="journal article" date="2020" name="ISME J.">
        <title>Uncovering the hidden diversity of litter-decomposition mechanisms in mushroom-forming fungi.</title>
        <authorList>
            <person name="Floudas D."/>
            <person name="Bentzer J."/>
            <person name="Ahren D."/>
            <person name="Johansson T."/>
            <person name="Persson P."/>
            <person name="Tunlid A."/>
        </authorList>
    </citation>
    <scope>NUCLEOTIDE SEQUENCE [LARGE SCALE GENOMIC DNA]</scope>
    <source>
        <strain evidence="20 21">CBS 661.87</strain>
    </source>
</reference>
<name>A0A8H5HB81_9AGAR</name>
<dbReference type="GO" id="GO:0005525">
    <property type="term" value="F:GTP binding"/>
    <property type="evidence" value="ECO:0007669"/>
    <property type="project" value="UniProtKB-KW"/>
</dbReference>
<dbReference type="PROSITE" id="PS50082">
    <property type="entry name" value="WD_REPEATS_2"/>
    <property type="match status" value="2"/>
</dbReference>
<dbReference type="FunFam" id="3.40.50.300:FF:000338">
    <property type="entry name" value="GPN-loop GTPase 2"/>
    <property type="match status" value="1"/>
</dbReference>
<dbReference type="PANTHER" id="PTHR13923">
    <property type="entry name" value="SEC31-RELATED PROTEIN"/>
    <property type="match status" value="1"/>
</dbReference>
<feature type="compositionally biased region" description="Basic and acidic residues" evidence="19">
    <location>
        <begin position="711"/>
        <end position="723"/>
    </location>
</feature>
<dbReference type="OrthoDB" id="542917at2759"/>
<sequence>MPFGEIVCGSPGSGKSTYCYGKYQLFTALGRPISVVNLDPANDAITYPCAVDISSLIALKDVMEEHGLGPNGGMLYCMEYLEANFDWLEERLKELGEDAYILFDLPGQVELSTNHESLKRIVEKLTKLGLRLAAVHLCDAHYVTDASKYISVLLLSLRTMLHLELPHINVLSKVDLISQYGDLDFNLDFYTEVQDLSYLENTLSASLPPKFASLNMAMISLIEDYSLVGFETLAVEDKNSMINLTRAIDRATGYIFVPPPDSKAPPGTVEQTTGMENGELALWDPSKILAGAGASDSLILRNSTHTGPVRGLDFNPIQTTLLASGGVSGEVYIWDLKDPSKPYTPTPGSRSTKLDEITSVAWNQQVQYVLAGASSTGYTVVWDLRGKREVVALAYGGGAGTLAGHGGAGSGMAMGGRRGMSDIAWHPDNATRLVTASEDDSSPVIMVWDLRNARAPEKILTGHEKGVLSLSWCKQDADLLLSCGKDNRALCWNPQTSEIIGELPSADNWAFQVDWCPRNPDLLATAFFDGTVGIHSIQSTNDAASQDSRGAQPADGADIFDMHRFSRSSTGATLSLKQPPKWLRRPTSSSFGFGGKLVTVSNLPSAQGKNQSSLVHIRKVVTEQDLVQRATNLQTAIDGGSESLKTFAEERSAEEEAAKKAGWKALLSLFKADSRDELVTLLGFSKSEIAARVAEAVENLKAATAEKAKSALEEDVTEGKPHDPVVSFAEPERQDEEESDEERDEKTPSEVSASVTSDRHADSESTTTVPSLFGDDGPGTPQLDVDFFSAIAQGQVLVPHTNYGIDSSVAATVGSGPSSVTSEFLKGNSFRIYPVDESDTDRLVTKALVLGDFESAVSLCLSSDRFADAILLAVRGGPELLQRTQKAYFERRTTSLPYLRLFQSIVTDDLTDIVQNADLQEWQEIFVVLCTFANQDEFQGLAEELGRRLEFQFTVAASSENPEVKEGARDFRQNATLTYLAAARLERLVNIWIDELAEEERNLVSDETHPTGSRFSAHTHALQSFVEKVTVFRSATKYDDVDLVQSAGADAETREFKLASLYDRYLEYADLLTTQGLVQEAVAFLKLTPEGYKGSNGVDFSAERARLLGATATGSVPAPAAPITTPAAPASRAPAPAYSGYSNYGAAAQPVAPAQPASPYNASGNAPVSYAPSNATVNQTPYAPVTSAYSTPNVSYQQSLTQPPHLRTQPQPQQTPIVPPPPRASTSTPGGSTAPLPPPKRQENGGWNDAPAVINTNRGPTSLNLNKPAAITSPFPNQTASPGFSPSGSPYTSPGQLASFPPPRPGSVQGQVPPPPPAGHRMGGPPPPGRPASRTAAVHPPPARMMSPQVIHQSPAPGPYAAPPSRGPLPGQTPPPGPYNRPLGQQSQIGQPHPSNFAPPSGQGGPYSHGAPSSPQPPPPQPQPGPYAPPPGAQRTGPPQPPGPPGAPQVGGPPPPPGGPISGPARSSSRTAARPQAGPPPPKYPHGDRSHIPDHARPAFNVISEHLNRMRQTTPPQQKRLVDDLERRINPLFDALNCETLSKPVVDQLLVLTRAMENHDRPAALAIHVDLLTRGSLTDDIGLWMSGVKQLIMRL</sequence>
<protein>
    <recommendedName>
        <fullName evidence="6">Protein transport protein SEC31</fullName>
    </recommendedName>
    <alternativeName>
        <fullName evidence="17">ATP-binding domain 1 family member B homolog</fullName>
    </alternativeName>
    <alternativeName>
        <fullName evidence="5">Protein transport protein sec31</fullName>
    </alternativeName>
</protein>
<feature type="compositionally biased region" description="Low complexity" evidence="19">
    <location>
        <begin position="1201"/>
        <end position="1216"/>
    </location>
</feature>
<evidence type="ECO:0000256" key="14">
    <source>
        <dbReference type="ARBA" id="ARBA00022927"/>
    </source>
</evidence>
<keyword evidence="12" id="KW-0256">Endoplasmic reticulum</keyword>
<dbReference type="GO" id="GO:0070971">
    <property type="term" value="C:endoplasmic reticulum exit site"/>
    <property type="evidence" value="ECO:0007669"/>
    <property type="project" value="TreeGrafter"/>
</dbReference>
<feature type="region of interest" description="Disordered" evidence="19">
    <location>
        <begin position="1193"/>
        <end position="1495"/>
    </location>
</feature>
<evidence type="ECO:0000256" key="11">
    <source>
        <dbReference type="ARBA" id="ARBA00022801"/>
    </source>
</evidence>
<evidence type="ECO:0000256" key="5">
    <source>
        <dbReference type="ARBA" id="ARBA00013507"/>
    </source>
</evidence>
<dbReference type="GO" id="GO:0016787">
    <property type="term" value="F:hydrolase activity"/>
    <property type="evidence" value="ECO:0007669"/>
    <property type="project" value="UniProtKB-KW"/>
</dbReference>
<evidence type="ECO:0000256" key="3">
    <source>
        <dbReference type="ARBA" id="ARBA00005290"/>
    </source>
</evidence>
<evidence type="ECO:0000256" key="19">
    <source>
        <dbReference type="SAM" id="MobiDB-lite"/>
    </source>
</evidence>
<comment type="function">
    <text evidence="16">Component of the coat protein complex II (COPII) which promotes the formation of transport vesicles from the endoplasmic reticulum (ER). The coat has two main functions, the physical deformation of the endoplasmic reticulum membrane into vesicles and the selection of cargo molecules.</text>
</comment>
<evidence type="ECO:0000256" key="12">
    <source>
        <dbReference type="ARBA" id="ARBA00022824"/>
    </source>
</evidence>
<evidence type="ECO:0000313" key="21">
    <source>
        <dbReference type="Proteomes" id="UP000565441"/>
    </source>
</evidence>
<comment type="subcellular location">
    <subcellularLocation>
        <location evidence="2">Cytoplasmic vesicle</location>
        <location evidence="2">COPII-coated vesicle membrane</location>
        <topology evidence="2">Peripheral membrane protein</topology>
        <orientation evidence="2">Cytoplasmic side</orientation>
    </subcellularLocation>
    <subcellularLocation>
        <location evidence="1">Endoplasmic reticulum</location>
    </subcellularLocation>
</comment>
<evidence type="ECO:0000256" key="7">
    <source>
        <dbReference type="ARBA" id="ARBA00022448"/>
    </source>
</evidence>
<dbReference type="InterPro" id="IPR036322">
    <property type="entry name" value="WD40_repeat_dom_sf"/>
</dbReference>
<keyword evidence="7" id="KW-0813">Transport</keyword>
<feature type="compositionally biased region" description="Pro residues" evidence="19">
    <location>
        <begin position="1312"/>
        <end position="1330"/>
    </location>
</feature>
<feature type="compositionally biased region" description="Acidic residues" evidence="19">
    <location>
        <begin position="733"/>
        <end position="743"/>
    </location>
</feature>
<keyword evidence="10" id="KW-0547">Nucleotide-binding</keyword>
<organism evidence="20 21">
    <name type="scientific">Tricholomella constricta</name>
    <dbReference type="NCBI Taxonomy" id="117010"/>
    <lineage>
        <taxon>Eukaryota</taxon>
        <taxon>Fungi</taxon>
        <taxon>Dikarya</taxon>
        <taxon>Basidiomycota</taxon>
        <taxon>Agaricomycotina</taxon>
        <taxon>Agaricomycetes</taxon>
        <taxon>Agaricomycetidae</taxon>
        <taxon>Agaricales</taxon>
        <taxon>Tricholomatineae</taxon>
        <taxon>Lyophyllaceae</taxon>
        <taxon>Tricholomella</taxon>
    </lineage>
</organism>
<dbReference type="Pfam" id="PF00400">
    <property type="entry name" value="WD40"/>
    <property type="match status" value="2"/>
</dbReference>
<keyword evidence="21" id="KW-1185">Reference proteome</keyword>
<evidence type="ECO:0000256" key="16">
    <source>
        <dbReference type="ARBA" id="ARBA00025471"/>
    </source>
</evidence>
<dbReference type="InterPro" id="IPR040251">
    <property type="entry name" value="SEC31-like"/>
</dbReference>
<dbReference type="Gene3D" id="1.25.40.1030">
    <property type="match status" value="1"/>
</dbReference>
<keyword evidence="11" id="KW-0378">Hydrolase</keyword>
<comment type="similarity">
    <text evidence="3">Belongs to the GPN-loop GTPase family.</text>
</comment>
<keyword evidence="13" id="KW-0931">ER-Golgi transport</keyword>
<evidence type="ECO:0000256" key="4">
    <source>
        <dbReference type="ARBA" id="ARBA00009358"/>
    </source>
</evidence>
<dbReference type="GO" id="GO:0015031">
    <property type="term" value="P:protein transport"/>
    <property type="evidence" value="ECO:0007669"/>
    <property type="project" value="UniProtKB-KW"/>
</dbReference>
<feature type="compositionally biased region" description="Low complexity" evidence="19">
    <location>
        <begin position="1117"/>
        <end position="1135"/>
    </location>
</feature>
<evidence type="ECO:0000313" key="20">
    <source>
        <dbReference type="EMBL" id="KAF5380088.1"/>
    </source>
</evidence>